<dbReference type="InterPro" id="IPR059049">
    <property type="entry name" value="TSEN34_N"/>
</dbReference>
<dbReference type="GO" id="GO:0000213">
    <property type="term" value="F:tRNA-intron lyase activity"/>
    <property type="evidence" value="ECO:0007669"/>
    <property type="project" value="UniProtKB-UniRule"/>
</dbReference>
<dbReference type="Pfam" id="PF26577">
    <property type="entry name" value="TSEN34_N"/>
    <property type="match status" value="1"/>
</dbReference>
<dbReference type="GO" id="GO:0003676">
    <property type="term" value="F:nucleic acid binding"/>
    <property type="evidence" value="ECO:0007669"/>
    <property type="project" value="InterPro"/>
</dbReference>
<dbReference type="InterPro" id="IPR036167">
    <property type="entry name" value="tRNA_intron_Endo_cat-like_sf"/>
</dbReference>
<dbReference type="PANTHER" id="PTHR13070">
    <property type="entry name" value="TRNA-SPLICING ENDONUCLEASE SUBUNIT SEN34-RELATED"/>
    <property type="match status" value="1"/>
</dbReference>
<comment type="similarity">
    <text evidence="1 4">Belongs to the tRNA-intron endonuclease family.</text>
</comment>
<evidence type="ECO:0000259" key="7">
    <source>
        <dbReference type="Pfam" id="PF26577"/>
    </source>
</evidence>
<evidence type="ECO:0000259" key="6">
    <source>
        <dbReference type="Pfam" id="PF01974"/>
    </source>
</evidence>
<dbReference type="PANTHER" id="PTHR13070:SF0">
    <property type="entry name" value="TRNA-SPLICING ENDONUCLEASE SUBUNIT SEN34"/>
    <property type="match status" value="1"/>
</dbReference>
<dbReference type="EC" id="4.6.1.16" evidence="4"/>
<comment type="caution">
    <text evidence="8">The sequence shown here is derived from an EMBL/GenBank/DDBJ whole genome shotgun (WGS) entry which is preliminary data.</text>
</comment>
<keyword evidence="2 4" id="KW-0819">tRNA processing</keyword>
<feature type="active site" evidence="5">
    <location>
        <position position="207"/>
    </location>
</feature>
<evidence type="ECO:0000256" key="5">
    <source>
        <dbReference type="PIRSR" id="PIRSR017250-50"/>
    </source>
</evidence>
<dbReference type="GO" id="GO:0000379">
    <property type="term" value="P:tRNA-type intron splice site recognition and cleavage"/>
    <property type="evidence" value="ECO:0007669"/>
    <property type="project" value="UniProtKB-UniRule"/>
</dbReference>
<dbReference type="Pfam" id="PF01974">
    <property type="entry name" value="tRNA_int_endo"/>
    <property type="match status" value="1"/>
</dbReference>
<dbReference type="Proteomes" id="UP001152885">
    <property type="component" value="Unassembled WGS sequence"/>
</dbReference>
<dbReference type="AlphaFoldDB" id="A0A9W4TU86"/>
<evidence type="ECO:0000256" key="3">
    <source>
        <dbReference type="ARBA" id="ARBA00023239"/>
    </source>
</evidence>
<dbReference type="PIRSF" id="PIRSF017250">
    <property type="entry name" value="tRNA_splic_SEN34"/>
    <property type="match status" value="1"/>
</dbReference>
<evidence type="ECO:0000256" key="4">
    <source>
        <dbReference type="PIRNR" id="PIRNR017250"/>
    </source>
</evidence>
<dbReference type="CDD" id="cd22363">
    <property type="entry name" value="tRNA-intron_lyase_C"/>
    <property type="match status" value="1"/>
</dbReference>
<sequence length="253" mass="29066">MTTTNKVILPVINIDNDPEVLIFDLEVIKYLRIGLNVLGVLTGTLSTFPQQNLFLSVPLKLIIWEVIWLTENNKGILVDAKSYRNDKLKIGSVSKSKTTNNMVIIPSTDNNRNEELITKNQIDIKTFITKYLQNSNYTISKFINNYKYYKHLQNSGYFINPGIKFGGDLVIYPGDPLRYHSYSTIKFNFCDIDEIIVGGRLATSVKKNMILIGYEDENENDKRIDEIDDDVINDLYRNDKEPLTFSIEWSGFG</sequence>
<feature type="domain" description="TSEN34 N-terminal" evidence="7">
    <location>
        <begin position="13"/>
        <end position="79"/>
    </location>
</feature>
<feature type="domain" description="tRNA intron endonuclease catalytic" evidence="6">
    <location>
        <begin position="142"/>
        <end position="218"/>
    </location>
</feature>
<evidence type="ECO:0000313" key="8">
    <source>
        <dbReference type="EMBL" id="CAI5756480.1"/>
    </source>
</evidence>
<proteinExistence type="inferred from homology"/>
<dbReference type="Gene3D" id="3.40.1350.10">
    <property type="match status" value="1"/>
</dbReference>
<accession>A0A9W4TU86</accession>
<comment type="function">
    <text evidence="4">Constitutes one of the two catalytic subunit of the tRNA-splicing endonuclease complex, a complex responsible for identification and cleavage of the splice sites in pre-tRNA. It cleaves pre-tRNA at the 5'- and 3'-splice sites to release the intron. The products are an intron and two tRNA half-molecules bearing 2',3'-cyclic phosphate and 5'-OH termini. There are no conserved sequences at the splice sites, but the intron is invariably located at the same site in the gene, placing the splice sites an invariant distance from the constant structural features of the tRNA body.</text>
</comment>
<name>A0A9W4TU86_9ASCO</name>
<protein>
    <recommendedName>
        <fullName evidence="4">tRNA-splicing endonuclease subunit Sen34</fullName>
        <ecNumber evidence="4">4.6.1.16</ecNumber>
    </recommendedName>
</protein>
<feature type="active site" evidence="5">
    <location>
        <position position="172"/>
    </location>
</feature>
<reference evidence="8" key="1">
    <citation type="submission" date="2022-12" db="EMBL/GenBank/DDBJ databases">
        <authorList>
            <person name="Brejova B."/>
        </authorList>
    </citation>
    <scope>NUCLEOTIDE SEQUENCE</scope>
</reference>
<dbReference type="InterPro" id="IPR011856">
    <property type="entry name" value="tRNA_endonuc-like_dom_sf"/>
</dbReference>
<feature type="active site" evidence="5">
    <location>
        <position position="180"/>
    </location>
</feature>
<evidence type="ECO:0000256" key="2">
    <source>
        <dbReference type="ARBA" id="ARBA00022694"/>
    </source>
</evidence>
<dbReference type="EMBL" id="CANTUO010000001">
    <property type="protein sequence ID" value="CAI5756480.1"/>
    <property type="molecule type" value="Genomic_DNA"/>
</dbReference>
<keyword evidence="9" id="KW-1185">Reference proteome</keyword>
<dbReference type="InterPro" id="IPR006677">
    <property type="entry name" value="tRNA_intron_Endonuc_cat-like"/>
</dbReference>
<dbReference type="SUPFAM" id="SSF53032">
    <property type="entry name" value="tRNA-intron endonuclease catalytic domain-like"/>
    <property type="match status" value="1"/>
</dbReference>
<evidence type="ECO:0000313" key="9">
    <source>
        <dbReference type="Proteomes" id="UP001152885"/>
    </source>
</evidence>
<gene>
    <name evidence="8" type="ORF">CANVERA_P0997</name>
</gene>
<dbReference type="GO" id="GO:0000214">
    <property type="term" value="C:tRNA-intron endonuclease complex"/>
    <property type="evidence" value="ECO:0007669"/>
    <property type="project" value="UniProtKB-UniRule"/>
</dbReference>
<dbReference type="InterPro" id="IPR016690">
    <property type="entry name" value="TSEN34"/>
</dbReference>
<keyword evidence="3 4" id="KW-0456">Lyase</keyword>
<dbReference type="OrthoDB" id="48041at2759"/>
<organism evidence="8 9">
    <name type="scientific">Candida verbasci</name>
    <dbReference type="NCBI Taxonomy" id="1227364"/>
    <lineage>
        <taxon>Eukaryota</taxon>
        <taxon>Fungi</taxon>
        <taxon>Dikarya</taxon>
        <taxon>Ascomycota</taxon>
        <taxon>Saccharomycotina</taxon>
        <taxon>Pichiomycetes</taxon>
        <taxon>Debaryomycetaceae</taxon>
        <taxon>Candida/Lodderomyces clade</taxon>
        <taxon>Candida</taxon>
    </lineage>
</organism>
<evidence type="ECO:0000256" key="1">
    <source>
        <dbReference type="ARBA" id="ARBA00008078"/>
    </source>
</evidence>